<keyword evidence="4" id="KW-1185">Reference proteome</keyword>
<dbReference type="GeneID" id="101900960"/>
<evidence type="ECO:0000313" key="3">
    <source>
        <dbReference type="EnsemblMetazoa" id="MDOA012916-PA"/>
    </source>
</evidence>
<evidence type="ECO:0000256" key="2">
    <source>
        <dbReference type="SAM" id="SignalP"/>
    </source>
</evidence>
<dbReference type="EnsemblMetazoa" id="MDOA012916-RA">
    <property type="protein sequence ID" value="MDOA012916-PA"/>
    <property type="gene ID" value="MDOA012916"/>
</dbReference>
<dbReference type="VEuPathDB" id="VectorBase:MDOA012916"/>
<feature type="chain" id="PRO_5044561415" evidence="2">
    <location>
        <begin position="27"/>
        <end position="189"/>
    </location>
</feature>
<accession>A0A1I8N9C1</accession>
<dbReference type="RefSeq" id="XP_005182376.2">
    <property type="nucleotide sequence ID" value="XM_005182319.3"/>
</dbReference>
<evidence type="ECO:0000313" key="5">
    <source>
        <dbReference type="RefSeq" id="XP_005182376.2"/>
    </source>
</evidence>
<keyword evidence="2" id="KW-0732">Signal</keyword>
<name>A0A1I8N9C1_MUSDO</name>
<organism evidence="3">
    <name type="scientific">Musca domestica</name>
    <name type="common">House fly</name>
    <dbReference type="NCBI Taxonomy" id="7370"/>
    <lineage>
        <taxon>Eukaryota</taxon>
        <taxon>Metazoa</taxon>
        <taxon>Ecdysozoa</taxon>
        <taxon>Arthropoda</taxon>
        <taxon>Hexapoda</taxon>
        <taxon>Insecta</taxon>
        <taxon>Pterygota</taxon>
        <taxon>Neoptera</taxon>
        <taxon>Endopterygota</taxon>
        <taxon>Diptera</taxon>
        <taxon>Brachycera</taxon>
        <taxon>Muscomorpha</taxon>
        <taxon>Muscoidea</taxon>
        <taxon>Muscidae</taxon>
        <taxon>Musca</taxon>
    </lineage>
</organism>
<proteinExistence type="predicted"/>
<feature type="compositionally biased region" description="Pro residues" evidence="1">
    <location>
        <begin position="47"/>
        <end position="56"/>
    </location>
</feature>
<protein>
    <submittedName>
        <fullName evidence="5">Mediator of RNA polymerase II transcription subunit 15</fullName>
    </submittedName>
</protein>
<evidence type="ECO:0000313" key="4">
    <source>
        <dbReference type="Proteomes" id="UP001652621"/>
    </source>
</evidence>
<dbReference type="AlphaFoldDB" id="A0A1I8N9C1"/>
<feature type="signal peptide" evidence="2">
    <location>
        <begin position="1"/>
        <end position="26"/>
    </location>
</feature>
<gene>
    <name evidence="3" type="primary">101900960</name>
    <name evidence="5" type="synonym">LOC101900960</name>
</gene>
<evidence type="ECO:0000256" key="1">
    <source>
        <dbReference type="SAM" id="MobiDB-lite"/>
    </source>
</evidence>
<reference evidence="5" key="2">
    <citation type="submission" date="2025-04" db="UniProtKB">
        <authorList>
            <consortium name="RefSeq"/>
        </authorList>
    </citation>
    <scope>IDENTIFICATION</scope>
    <source>
        <strain evidence="5">Aabys</strain>
    </source>
</reference>
<dbReference type="KEGG" id="mde:101900960"/>
<feature type="compositionally biased region" description="Basic and acidic residues" evidence="1">
    <location>
        <begin position="117"/>
        <end position="131"/>
    </location>
</feature>
<reference evidence="3" key="1">
    <citation type="submission" date="2020-05" db="UniProtKB">
        <authorList>
            <consortium name="EnsemblMetazoa"/>
        </authorList>
    </citation>
    <scope>IDENTIFICATION</scope>
    <source>
        <strain evidence="3">Aabys</strain>
    </source>
</reference>
<feature type="region of interest" description="Disordered" evidence="1">
    <location>
        <begin position="26"/>
        <end position="98"/>
    </location>
</feature>
<dbReference type="VEuPathDB" id="VectorBase:MDOMA2_018016"/>
<dbReference type="Proteomes" id="UP001652621">
    <property type="component" value="Unplaced"/>
</dbReference>
<sequence length="189" mass="20137">MFLFSTGNMKYFVVLGLLALLAVGQAQDDKNETTTVDPSEDEGDSSPSPPPPPPPHPSKRPEHGRPGHGRPGPGPGHDRPEPGHNRPGPLGFFQPEHRLPLPRPLEFLRNVFSPIKPHGDSQREGPEANAHERDQVAFIFGSGKVKGKSFSDYSSGHNFGGNSFGDTYGQGIVVGEASTPTTSTTAAAE</sequence>
<feature type="region of interest" description="Disordered" evidence="1">
    <location>
        <begin position="112"/>
        <end position="131"/>
    </location>
</feature>